<keyword evidence="2" id="KW-1185">Reference proteome</keyword>
<protein>
    <submittedName>
        <fullName evidence="1">Uncharacterized protein</fullName>
    </submittedName>
</protein>
<evidence type="ECO:0000313" key="1">
    <source>
        <dbReference type="EMBL" id="CAI9539689.1"/>
    </source>
</evidence>
<sequence length="38" mass="3917">MPTSAHQCHISVPPNSAISASSSVPISAAYQCPSQQPH</sequence>
<name>A0ABN9AUH1_9NEOB</name>
<accession>A0ABN9AUH1</accession>
<reference evidence="1" key="1">
    <citation type="submission" date="2023-05" db="EMBL/GenBank/DDBJ databases">
        <authorList>
            <person name="Stuckert A."/>
        </authorList>
    </citation>
    <scope>NUCLEOTIDE SEQUENCE</scope>
</reference>
<dbReference type="EMBL" id="CATNWA010001283">
    <property type="protein sequence ID" value="CAI9539689.1"/>
    <property type="molecule type" value="Genomic_DNA"/>
</dbReference>
<comment type="caution">
    <text evidence="1">The sequence shown here is derived from an EMBL/GenBank/DDBJ whole genome shotgun (WGS) entry which is preliminary data.</text>
</comment>
<dbReference type="Proteomes" id="UP001162483">
    <property type="component" value="Unassembled WGS sequence"/>
</dbReference>
<organism evidence="1 2">
    <name type="scientific">Staurois parvus</name>
    <dbReference type="NCBI Taxonomy" id="386267"/>
    <lineage>
        <taxon>Eukaryota</taxon>
        <taxon>Metazoa</taxon>
        <taxon>Chordata</taxon>
        <taxon>Craniata</taxon>
        <taxon>Vertebrata</taxon>
        <taxon>Euteleostomi</taxon>
        <taxon>Amphibia</taxon>
        <taxon>Batrachia</taxon>
        <taxon>Anura</taxon>
        <taxon>Neobatrachia</taxon>
        <taxon>Ranoidea</taxon>
        <taxon>Ranidae</taxon>
        <taxon>Staurois</taxon>
    </lineage>
</organism>
<gene>
    <name evidence="1" type="ORF">SPARVUS_LOCUS1629271</name>
</gene>
<proteinExistence type="predicted"/>
<evidence type="ECO:0000313" key="2">
    <source>
        <dbReference type="Proteomes" id="UP001162483"/>
    </source>
</evidence>